<dbReference type="EMBL" id="CP033433">
    <property type="protein sequence ID" value="AYQ73775.1"/>
    <property type="molecule type" value="Genomic_DNA"/>
</dbReference>
<evidence type="ECO:0000256" key="3">
    <source>
        <dbReference type="ARBA" id="ARBA00022801"/>
    </source>
</evidence>
<reference evidence="9 10" key="1">
    <citation type="submission" date="2018-10" db="EMBL/GenBank/DDBJ databases">
        <title>Genome Sequence of Cohnella sp.</title>
        <authorList>
            <person name="Srinivasan S."/>
            <person name="Kim M.K."/>
        </authorList>
    </citation>
    <scope>NUCLEOTIDE SEQUENCE [LARGE SCALE GENOMIC DNA]</scope>
    <source>
        <strain evidence="9 10">18JY8-7</strain>
    </source>
</reference>
<dbReference type="Proteomes" id="UP000269097">
    <property type="component" value="Chromosome"/>
</dbReference>
<feature type="domain" description="Metallo-beta-lactamase" evidence="8">
    <location>
        <begin position="32"/>
        <end position="227"/>
    </location>
</feature>
<evidence type="ECO:0000313" key="10">
    <source>
        <dbReference type="Proteomes" id="UP000269097"/>
    </source>
</evidence>
<evidence type="ECO:0000259" key="8">
    <source>
        <dbReference type="SMART" id="SM00849"/>
    </source>
</evidence>
<dbReference type="InterPro" id="IPR036866">
    <property type="entry name" value="RibonucZ/Hydroxyglut_hydro"/>
</dbReference>
<dbReference type="PANTHER" id="PTHR42663:SF6">
    <property type="entry name" value="HYDROLASE C777.06C-RELATED"/>
    <property type="match status" value="1"/>
</dbReference>
<dbReference type="Pfam" id="PF23023">
    <property type="entry name" value="Anti-Pycsar_Apyc1"/>
    <property type="match status" value="1"/>
</dbReference>
<keyword evidence="2" id="KW-0479">Metal-binding</keyword>
<evidence type="ECO:0000256" key="7">
    <source>
        <dbReference type="ARBA" id="ARBA00048505"/>
    </source>
</evidence>
<organism evidence="9 10">
    <name type="scientific">Cohnella candidum</name>
    <dbReference type="NCBI Taxonomy" id="2674991"/>
    <lineage>
        <taxon>Bacteria</taxon>
        <taxon>Bacillati</taxon>
        <taxon>Bacillota</taxon>
        <taxon>Bacilli</taxon>
        <taxon>Bacillales</taxon>
        <taxon>Paenibacillaceae</taxon>
        <taxon>Cohnella</taxon>
    </lineage>
</organism>
<comment type="function">
    <text evidence="6">Counteracts the endogenous Pycsar antiviral defense system. Phosphodiesterase that enables metal-dependent hydrolysis of host cyclic nucleotide Pycsar defense signals such as cCMP and cUMP.</text>
</comment>
<comment type="catalytic activity">
    <reaction evidence="5">
        <text>3',5'-cyclic CMP + H2O = CMP + H(+)</text>
        <dbReference type="Rhea" id="RHEA:72675"/>
        <dbReference type="ChEBI" id="CHEBI:15377"/>
        <dbReference type="ChEBI" id="CHEBI:15378"/>
        <dbReference type="ChEBI" id="CHEBI:58003"/>
        <dbReference type="ChEBI" id="CHEBI:60377"/>
    </reaction>
    <physiologicalReaction direction="left-to-right" evidence="5">
        <dbReference type="Rhea" id="RHEA:72676"/>
    </physiologicalReaction>
</comment>
<dbReference type="GO" id="GO:0008800">
    <property type="term" value="F:beta-lactamase activity"/>
    <property type="evidence" value="ECO:0007669"/>
    <property type="project" value="InterPro"/>
</dbReference>
<keyword evidence="3" id="KW-0378">Hydrolase</keyword>
<proteinExistence type="predicted"/>
<comment type="catalytic activity">
    <reaction evidence="7">
        <text>3',5'-cyclic UMP + H2O = UMP + H(+)</text>
        <dbReference type="Rhea" id="RHEA:70575"/>
        <dbReference type="ChEBI" id="CHEBI:15377"/>
        <dbReference type="ChEBI" id="CHEBI:15378"/>
        <dbReference type="ChEBI" id="CHEBI:57865"/>
        <dbReference type="ChEBI" id="CHEBI:184387"/>
    </reaction>
    <physiologicalReaction direction="left-to-right" evidence="7">
        <dbReference type="Rhea" id="RHEA:70576"/>
    </physiologicalReaction>
</comment>
<evidence type="ECO:0000313" key="9">
    <source>
        <dbReference type="EMBL" id="AYQ73775.1"/>
    </source>
</evidence>
<dbReference type="GO" id="GO:0008270">
    <property type="term" value="F:zinc ion binding"/>
    <property type="evidence" value="ECO:0007669"/>
    <property type="project" value="InterPro"/>
</dbReference>
<dbReference type="InterPro" id="IPR001279">
    <property type="entry name" value="Metallo-B-lactamas"/>
</dbReference>
<gene>
    <name evidence="9" type="ORF">EAV92_15045</name>
</gene>
<dbReference type="SUPFAM" id="SSF56281">
    <property type="entry name" value="Metallo-hydrolase/oxidoreductase"/>
    <property type="match status" value="1"/>
</dbReference>
<keyword evidence="10" id="KW-1185">Reference proteome</keyword>
<evidence type="ECO:0000256" key="6">
    <source>
        <dbReference type="ARBA" id="ARBA00034301"/>
    </source>
</evidence>
<name>A0A3G3JZT6_9BACL</name>
<evidence type="ECO:0000256" key="5">
    <source>
        <dbReference type="ARBA" id="ARBA00034221"/>
    </source>
</evidence>
<dbReference type="PROSITE" id="PS00743">
    <property type="entry name" value="BETA_LACTAMASE_B_1"/>
    <property type="match status" value="1"/>
</dbReference>
<dbReference type="KEGG" id="coh:EAV92_15045"/>
<evidence type="ECO:0000256" key="2">
    <source>
        <dbReference type="ARBA" id="ARBA00022723"/>
    </source>
</evidence>
<keyword evidence="4" id="KW-0862">Zinc</keyword>
<dbReference type="AlphaFoldDB" id="A0A3G3JZT6"/>
<dbReference type="Gene3D" id="3.60.15.10">
    <property type="entry name" value="Ribonuclease Z/Hydroxyacylglutathione hydrolase-like"/>
    <property type="match status" value="1"/>
</dbReference>
<dbReference type="InterPro" id="IPR001018">
    <property type="entry name" value="Beta-lactamase_class-B_CS"/>
</dbReference>
<dbReference type="SMART" id="SM00849">
    <property type="entry name" value="Lactamase_B"/>
    <property type="match status" value="1"/>
</dbReference>
<comment type="cofactor">
    <cofactor evidence="1">
        <name>Zn(2+)</name>
        <dbReference type="ChEBI" id="CHEBI:29105"/>
    </cofactor>
</comment>
<protein>
    <submittedName>
        <fullName evidence="9">Ribonuclease Z</fullName>
    </submittedName>
</protein>
<evidence type="ECO:0000256" key="1">
    <source>
        <dbReference type="ARBA" id="ARBA00001947"/>
    </source>
</evidence>
<accession>A0A3G3JZT6</accession>
<evidence type="ECO:0000256" key="4">
    <source>
        <dbReference type="ARBA" id="ARBA00022833"/>
    </source>
</evidence>
<sequence length="259" mass="29359">MNYRRIGFTQGDGFSMDMIMLGTGGGFSKKYYNNNALINLNGYRLLIDCGSTAHRSLHELGLSWEKDVDGVIVTHIHADHVGGLEEIALDGKFKYGKKIDLFAAEQLLPLLWENSLKGGVGDDDNGRLEDFFRVTPLPTDSVFRIGGMEMSFHRTQHVPGKLSYGLTIGPLFYSSDSRFDERLLLSLPSDIRYILHDCSMTSSDFHASLEELLSLPAEVQQKIWLMHYTDNLQEYEDAGRLGKLNVLRQHRLYQWPAEP</sequence>
<dbReference type="PANTHER" id="PTHR42663">
    <property type="entry name" value="HYDROLASE C777.06C-RELATED-RELATED"/>
    <property type="match status" value="1"/>
</dbReference>
<dbReference type="GO" id="GO:0017001">
    <property type="term" value="P:antibiotic catabolic process"/>
    <property type="evidence" value="ECO:0007669"/>
    <property type="project" value="InterPro"/>
</dbReference>